<name>A0A9W8HD50_9FUNG</name>
<accession>A0A9W8HD50</accession>
<reference evidence="3" key="1">
    <citation type="submission" date="2022-07" db="EMBL/GenBank/DDBJ databases">
        <title>Phylogenomic reconstructions and comparative analyses of Kickxellomycotina fungi.</title>
        <authorList>
            <person name="Reynolds N.K."/>
            <person name="Stajich J.E."/>
            <person name="Barry K."/>
            <person name="Grigoriev I.V."/>
            <person name="Crous P."/>
            <person name="Smith M.E."/>
        </authorList>
    </citation>
    <scope>NUCLEOTIDE SEQUENCE</scope>
    <source>
        <strain evidence="3">NBRC 105414</strain>
    </source>
</reference>
<gene>
    <name evidence="3" type="ORF">H4R18_003107</name>
</gene>
<dbReference type="OrthoDB" id="66726at2759"/>
<dbReference type="GO" id="GO:0006511">
    <property type="term" value="P:ubiquitin-dependent protein catabolic process"/>
    <property type="evidence" value="ECO:0007669"/>
    <property type="project" value="TreeGrafter"/>
</dbReference>
<feature type="transmembrane region" description="Helical" evidence="2">
    <location>
        <begin position="282"/>
        <end position="308"/>
    </location>
</feature>
<dbReference type="AlphaFoldDB" id="A0A9W8HD50"/>
<keyword evidence="2" id="KW-0472">Membrane</keyword>
<dbReference type="Pfam" id="PF13920">
    <property type="entry name" value="zf-C3HC4_3"/>
    <property type="match status" value="1"/>
</dbReference>
<evidence type="ECO:0008006" key="5">
    <source>
        <dbReference type="Google" id="ProtNLM"/>
    </source>
</evidence>
<dbReference type="Gene3D" id="3.30.40.10">
    <property type="entry name" value="Zinc/RING finger domain, C3HC4 (zinc finger)"/>
    <property type="match status" value="1"/>
</dbReference>
<keyword evidence="2" id="KW-1133">Transmembrane helix</keyword>
<dbReference type="InterPro" id="IPR013083">
    <property type="entry name" value="Znf_RING/FYVE/PHD"/>
</dbReference>
<feature type="transmembrane region" description="Helical" evidence="2">
    <location>
        <begin position="80"/>
        <end position="98"/>
    </location>
</feature>
<sequence>MDRAARAPAPATVWEELREFRVGGPLSRLVELVAGLPSVRGVREAPPAVAAAAAEAAAAAAGPKAAGEGSQIFGLFASRYFLFGAFAGFVISRIHALVHRQRVRALGPAVRGALYGPALVLVVRAMAALVRGLDAARAQWRVRLWLQPAIQGAARRWAAGACADADAAAGAALWQGFVAWCVFDCVDVFVARLEGSPCVPYEYIGGLIERTSLYYFYGMSARIHELALIALAEKLMLGATLVALPSGWRWRLVPTGIANALMMHHFFFAARNHTGPRSTYPIVQTLSMLLLAAAAVIVLTTVAIHWLARAVDRLSAAPPADPRRAAVALYDRSGVFQGTLDEPGDDARRLDAAPDALAAIVPDLRRDFGVEILDLAGTCLQQCSSQLRSTGLGRPCGAIRLPKTTALDEYIAGSAAGPPAEPPSGGGAGAGAGGGLGVFVEDEPTIAPAPPSGAARLASAMRGTRANSVRRLSLGLWAVAAALSHYALDKKARGLGRTNTNTTAAAAAARAGTAKRPCASAAGDPCSSDESDYDYVCAASDESDGPSDTDTDADADGDSLVGETAWLLGDALEGAGGDRLAAAVAFMARLLLDREGSGGVMTRSMCARQLASPLGVGQLLGPAPFAHAETETLAQLIQARRQIAAAPADDSRALCVVCWASARCVMLRPCRCLCLCNDCRVALAVRSFDHCPCCRRPVAGYSRVYAV</sequence>
<organism evidence="3 4">
    <name type="scientific">Coemansia javaensis</name>
    <dbReference type="NCBI Taxonomy" id="2761396"/>
    <lineage>
        <taxon>Eukaryota</taxon>
        <taxon>Fungi</taxon>
        <taxon>Fungi incertae sedis</taxon>
        <taxon>Zoopagomycota</taxon>
        <taxon>Kickxellomycotina</taxon>
        <taxon>Kickxellomycetes</taxon>
        <taxon>Kickxellales</taxon>
        <taxon>Kickxellaceae</taxon>
        <taxon>Coemansia</taxon>
    </lineage>
</organism>
<evidence type="ECO:0000256" key="1">
    <source>
        <dbReference type="SAM" id="MobiDB-lite"/>
    </source>
</evidence>
<keyword evidence="4" id="KW-1185">Reference proteome</keyword>
<proteinExistence type="predicted"/>
<dbReference type="PANTHER" id="PTHR22696">
    <property type="entry name" value="E3 UBIQUITIN-PROTEIN LIGASE RNF26"/>
    <property type="match status" value="1"/>
</dbReference>
<dbReference type="EMBL" id="JANBUL010000116">
    <property type="protein sequence ID" value="KAJ2781060.1"/>
    <property type="molecule type" value="Genomic_DNA"/>
</dbReference>
<keyword evidence="2" id="KW-0812">Transmembrane</keyword>
<feature type="compositionally biased region" description="Acidic residues" evidence="1">
    <location>
        <begin position="541"/>
        <end position="556"/>
    </location>
</feature>
<feature type="region of interest" description="Disordered" evidence="1">
    <location>
        <begin position="537"/>
        <end position="556"/>
    </location>
</feature>
<evidence type="ECO:0000313" key="4">
    <source>
        <dbReference type="Proteomes" id="UP001140217"/>
    </source>
</evidence>
<dbReference type="PANTHER" id="PTHR22696:SF1">
    <property type="entry name" value="E3 UBIQUITIN-PROTEIN LIGASE RNF26"/>
    <property type="match status" value="1"/>
</dbReference>
<evidence type="ECO:0000256" key="2">
    <source>
        <dbReference type="SAM" id="Phobius"/>
    </source>
</evidence>
<feature type="region of interest" description="Disordered" evidence="1">
    <location>
        <begin position="413"/>
        <end position="434"/>
    </location>
</feature>
<protein>
    <recommendedName>
        <fullName evidence="5">RING-type domain-containing protein</fullName>
    </recommendedName>
</protein>
<feature type="compositionally biased region" description="Gly residues" evidence="1">
    <location>
        <begin position="424"/>
        <end position="434"/>
    </location>
</feature>
<comment type="caution">
    <text evidence="3">The sequence shown here is derived from an EMBL/GenBank/DDBJ whole genome shotgun (WGS) entry which is preliminary data.</text>
</comment>
<dbReference type="Proteomes" id="UP001140217">
    <property type="component" value="Unassembled WGS sequence"/>
</dbReference>
<dbReference type="GO" id="GO:0016567">
    <property type="term" value="P:protein ubiquitination"/>
    <property type="evidence" value="ECO:0007669"/>
    <property type="project" value="TreeGrafter"/>
</dbReference>
<feature type="transmembrane region" description="Helical" evidence="2">
    <location>
        <begin position="113"/>
        <end position="133"/>
    </location>
</feature>
<dbReference type="GO" id="GO:0061630">
    <property type="term" value="F:ubiquitin protein ligase activity"/>
    <property type="evidence" value="ECO:0007669"/>
    <property type="project" value="TreeGrafter"/>
</dbReference>
<evidence type="ECO:0000313" key="3">
    <source>
        <dbReference type="EMBL" id="KAJ2781060.1"/>
    </source>
</evidence>